<feature type="region of interest" description="Disordered" evidence="1">
    <location>
        <begin position="81"/>
        <end position="100"/>
    </location>
</feature>
<comment type="caution">
    <text evidence="2">The sequence shown here is derived from an EMBL/GenBank/DDBJ whole genome shotgun (WGS) entry which is preliminary data.</text>
</comment>
<dbReference type="Proteomes" id="UP000825935">
    <property type="component" value="Chromosome 20"/>
</dbReference>
<proteinExistence type="predicted"/>
<feature type="region of interest" description="Disordered" evidence="1">
    <location>
        <begin position="158"/>
        <end position="224"/>
    </location>
</feature>
<feature type="compositionally biased region" description="Basic and acidic residues" evidence="1">
    <location>
        <begin position="202"/>
        <end position="224"/>
    </location>
</feature>
<dbReference type="OrthoDB" id="514706at2759"/>
<dbReference type="EMBL" id="CM035425">
    <property type="protein sequence ID" value="KAH7330894.1"/>
    <property type="molecule type" value="Genomic_DNA"/>
</dbReference>
<protein>
    <submittedName>
        <fullName evidence="2">Uncharacterized protein</fullName>
    </submittedName>
</protein>
<name>A0A8T2SG13_CERRI</name>
<gene>
    <name evidence="2" type="ORF">KP509_20G007000</name>
</gene>
<dbReference type="OMA" id="NFIEGYQ"/>
<sequence length="224" mass="25750">MKIIAQAKYQWRRFRDYLRYDFKEIVLPSSLPDPPGTIPDPKLTWSELMHVLKLSARLYVKSFKNPDIDIEEEIELMKNPEKAKAKKKEEEKKAEDREPSTIEDLAMAARAGSEYIRPALHRIYMTKASAYKDAIKNFVEGYQEGLKEILDAEKVRESRPDDTAYATNMDASDLNVTRMKPDDKASERKSADHATEMTIENAKTELKSNSKMSEEKENVKGGQT</sequence>
<feature type="compositionally biased region" description="Basic and acidic residues" evidence="1">
    <location>
        <begin position="179"/>
        <end position="195"/>
    </location>
</feature>
<dbReference type="AlphaFoldDB" id="A0A8T2SG13"/>
<evidence type="ECO:0000256" key="1">
    <source>
        <dbReference type="SAM" id="MobiDB-lite"/>
    </source>
</evidence>
<dbReference type="PANTHER" id="PTHR36064">
    <property type="entry name" value="EMBRYO DEFECTIVE 2735"/>
    <property type="match status" value="1"/>
</dbReference>
<reference evidence="2" key="1">
    <citation type="submission" date="2021-08" db="EMBL/GenBank/DDBJ databases">
        <title>WGS assembly of Ceratopteris richardii.</title>
        <authorList>
            <person name="Marchant D.B."/>
            <person name="Chen G."/>
            <person name="Jenkins J."/>
            <person name="Shu S."/>
            <person name="Leebens-Mack J."/>
            <person name="Grimwood J."/>
            <person name="Schmutz J."/>
            <person name="Soltis P."/>
            <person name="Soltis D."/>
            <person name="Chen Z.-H."/>
        </authorList>
    </citation>
    <scope>NUCLEOTIDE SEQUENCE</scope>
    <source>
        <strain evidence="2">Whitten #5841</strain>
        <tissue evidence="2">Leaf</tissue>
    </source>
</reference>
<evidence type="ECO:0000313" key="2">
    <source>
        <dbReference type="EMBL" id="KAH7330894.1"/>
    </source>
</evidence>
<evidence type="ECO:0000313" key="3">
    <source>
        <dbReference type="Proteomes" id="UP000825935"/>
    </source>
</evidence>
<keyword evidence="3" id="KW-1185">Reference proteome</keyword>
<accession>A0A8T2SG13</accession>
<organism evidence="2 3">
    <name type="scientific">Ceratopteris richardii</name>
    <name type="common">Triangle waterfern</name>
    <dbReference type="NCBI Taxonomy" id="49495"/>
    <lineage>
        <taxon>Eukaryota</taxon>
        <taxon>Viridiplantae</taxon>
        <taxon>Streptophyta</taxon>
        <taxon>Embryophyta</taxon>
        <taxon>Tracheophyta</taxon>
        <taxon>Polypodiopsida</taxon>
        <taxon>Polypodiidae</taxon>
        <taxon>Polypodiales</taxon>
        <taxon>Pteridineae</taxon>
        <taxon>Pteridaceae</taxon>
        <taxon>Parkerioideae</taxon>
        <taxon>Ceratopteris</taxon>
    </lineage>
</organism>